<keyword evidence="4" id="KW-1185">Reference proteome</keyword>
<dbReference type="InterPro" id="IPR036582">
    <property type="entry name" value="Mao_N_sf"/>
</dbReference>
<evidence type="ECO:0000259" key="2">
    <source>
        <dbReference type="Pfam" id="PF07833"/>
    </source>
</evidence>
<dbReference type="InterPro" id="IPR012854">
    <property type="entry name" value="Cu_amine_oxidase-like_N"/>
</dbReference>
<accession>A0ABY9TB51</accession>
<dbReference type="EMBL" id="CP134050">
    <property type="protein sequence ID" value="WNC16416.1"/>
    <property type="molecule type" value="Genomic_DNA"/>
</dbReference>
<evidence type="ECO:0000313" key="3">
    <source>
        <dbReference type="EMBL" id="WNC16416.1"/>
    </source>
</evidence>
<feature type="signal peptide" evidence="1">
    <location>
        <begin position="1"/>
        <end position="26"/>
    </location>
</feature>
<dbReference type="Pfam" id="PF07833">
    <property type="entry name" value="Cu_amine_oxidN1"/>
    <property type="match status" value="1"/>
</dbReference>
<sequence length="273" mass="30145">MWKASKRVAISLSVGLILLSSGTALAWSAVTKTIQVQFSHIQLIVNGKAMQPKAEPFLYNGVVYAPVASVANALGAQTQWDQNARAVRMTQPPGFKEMAAARAKDGITEDNFDPKYEQLYDTVYLGTAIGAGSQRWAVSVKNYATMKEVKLPRVTPDGKPIVDAQIIPGMAWAENANVPPGHIGNGNFGIREKSSDGTEYISIYSLQNDQLQRLSSTKFETPKGLYANLSGTRNYELFAHFYKDDLSGTKLVGTRIYHILKGREIDLYYELFQ</sequence>
<proteinExistence type="predicted"/>
<dbReference type="RefSeq" id="WP_310771060.1">
    <property type="nucleotide sequence ID" value="NZ_CP134050.1"/>
</dbReference>
<evidence type="ECO:0000256" key="1">
    <source>
        <dbReference type="SAM" id="SignalP"/>
    </source>
</evidence>
<name>A0ABY9TB51_BREBE</name>
<dbReference type="SUPFAM" id="SSF55383">
    <property type="entry name" value="Copper amine oxidase, domain N"/>
    <property type="match status" value="1"/>
</dbReference>
<feature type="domain" description="Copper amine oxidase-like N-terminal" evidence="2">
    <location>
        <begin position="30"/>
        <end position="87"/>
    </location>
</feature>
<keyword evidence="1" id="KW-0732">Signal</keyword>
<evidence type="ECO:0000313" key="4">
    <source>
        <dbReference type="Proteomes" id="UP001256827"/>
    </source>
</evidence>
<protein>
    <submittedName>
        <fullName evidence="3">Stalk domain-containing protein</fullName>
    </submittedName>
</protein>
<organism evidence="3 4">
    <name type="scientific">Brevibacillus brevis</name>
    <name type="common">Bacillus brevis</name>
    <dbReference type="NCBI Taxonomy" id="1393"/>
    <lineage>
        <taxon>Bacteria</taxon>
        <taxon>Bacillati</taxon>
        <taxon>Bacillota</taxon>
        <taxon>Bacilli</taxon>
        <taxon>Bacillales</taxon>
        <taxon>Paenibacillaceae</taxon>
        <taxon>Brevibacillus</taxon>
    </lineage>
</organism>
<gene>
    <name evidence="3" type="ORF">RGB73_08900</name>
</gene>
<feature type="chain" id="PRO_5047077678" evidence="1">
    <location>
        <begin position="27"/>
        <end position="273"/>
    </location>
</feature>
<reference evidence="3 4" key="1">
    <citation type="submission" date="2023-09" db="EMBL/GenBank/DDBJ databases">
        <title>Complete Genome and Methylome dissection of Bacillus brevis NEB573 original source of BbsI restriction endonuclease.</title>
        <authorList>
            <person name="Fomenkov A."/>
            <person name="Roberts R.D."/>
        </authorList>
    </citation>
    <scope>NUCLEOTIDE SEQUENCE [LARGE SCALE GENOMIC DNA]</scope>
    <source>
        <strain evidence="3 4">NEB573</strain>
    </source>
</reference>
<dbReference type="Proteomes" id="UP001256827">
    <property type="component" value="Chromosome"/>
</dbReference>